<dbReference type="InterPro" id="IPR007110">
    <property type="entry name" value="Ig-like_dom"/>
</dbReference>
<evidence type="ECO:0000256" key="6">
    <source>
        <dbReference type="SAM" id="Phobius"/>
    </source>
</evidence>
<keyword evidence="8" id="KW-1185">Reference proteome</keyword>
<evidence type="ECO:0000256" key="1">
    <source>
        <dbReference type="ARBA" id="ARBA00004370"/>
    </source>
</evidence>
<reference evidence="9" key="1">
    <citation type="submission" date="2025-08" db="UniProtKB">
        <authorList>
            <consortium name="RefSeq"/>
        </authorList>
    </citation>
    <scope>IDENTIFICATION</scope>
    <source>
        <strain evidence="9">J_2021</strain>
        <tissue evidence="9">Erythrocytes</tissue>
    </source>
</reference>
<gene>
    <name evidence="9" type="primary">LOC108699426</name>
</gene>
<dbReference type="GO" id="GO:0016020">
    <property type="term" value="C:membrane"/>
    <property type="evidence" value="ECO:0007669"/>
    <property type="project" value="UniProtKB-SubCell"/>
</dbReference>
<dbReference type="InterPro" id="IPR013783">
    <property type="entry name" value="Ig-like_fold"/>
</dbReference>
<dbReference type="Pfam" id="PF07686">
    <property type="entry name" value="V-set"/>
    <property type="match status" value="1"/>
</dbReference>
<evidence type="ECO:0000313" key="9">
    <source>
        <dbReference type="RefSeq" id="XP_041429547.1"/>
    </source>
</evidence>
<protein>
    <submittedName>
        <fullName evidence="9">SLAM family member 5 isoform X1</fullName>
    </submittedName>
</protein>
<organism evidence="8 9">
    <name type="scientific">Xenopus laevis</name>
    <name type="common">African clawed frog</name>
    <dbReference type="NCBI Taxonomy" id="8355"/>
    <lineage>
        <taxon>Eukaryota</taxon>
        <taxon>Metazoa</taxon>
        <taxon>Chordata</taxon>
        <taxon>Craniata</taxon>
        <taxon>Vertebrata</taxon>
        <taxon>Euteleostomi</taxon>
        <taxon>Amphibia</taxon>
        <taxon>Batrachia</taxon>
        <taxon>Anura</taxon>
        <taxon>Pipoidea</taxon>
        <taxon>Pipidae</taxon>
        <taxon>Xenopodinae</taxon>
        <taxon>Xenopus</taxon>
        <taxon>Xenopus</taxon>
    </lineage>
</organism>
<dbReference type="InterPro" id="IPR013106">
    <property type="entry name" value="Ig_V-set"/>
</dbReference>
<dbReference type="RefSeq" id="XP_041429547.1">
    <property type="nucleotide sequence ID" value="XM_041573613.1"/>
</dbReference>
<sequence>MEQAIAGRATAQQEGALRGSGDISCNNTCGPRINVSGAEGGGASLPVRIQGQIKDITWIINDSGRVNHFATTKPNETVDIRDNQYEGRLRSETDASLTLTDLTNQDQGIYAASIRLRSNQLCDQLYHLQVYKNLSTEDIQIHANITHNETCDVTLTLSCAVIGSDVTVTWNNTNSPGTEVTNHTLRVYNAYSDVTYTCTARNPVSKASRTAHIPVTCNRASIAGNIFPWWIALILVLILAAVGIPSAVFYYLFKRKKKDQHIVQVIKGQTIYAQVQKRKRETVSGPGTEEATADSSVTVYSEVQLPKVMQQNIKGGKATNEKSTQEKAETVYSEVNQPVQGNGAGIRKENTYTEDQTVESCYDSVKNIQAANNTMDPLSNVKNIL</sequence>
<dbReference type="PANTHER" id="PTHR12080:SF55">
    <property type="entry name" value="LYMPHOCYTE FUNCTION-ASSOCIATED ANTIGEN 3"/>
    <property type="match status" value="1"/>
</dbReference>
<dbReference type="AlphaFoldDB" id="A0A8J1LJ52"/>
<dbReference type="PROSITE" id="PS50835">
    <property type="entry name" value="IG_LIKE"/>
    <property type="match status" value="1"/>
</dbReference>
<proteinExistence type="predicted"/>
<comment type="subcellular location">
    <subcellularLocation>
        <location evidence="1">Membrane</location>
    </subcellularLocation>
</comment>
<dbReference type="PANTHER" id="PTHR12080">
    <property type="entry name" value="SIGNALING LYMPHOCYTIC ACTIVATION MOLECULE"/>
    <property type="match status" value="1"/>
</dbReference>
<evidence type="ECO:0000256" key="5">
    <source>
        <dbReference type="SAM" id="MobiDB-lite"/>
    </source>
</evidence>
<keyword evidence="6" id="KW-0812">Transmembrane</keyword>
<dbReference type="GeneID" id="108699426"/>
<evidence type="ECO:0000256" key="2">
    <source>
        <dbReference type="ARBA" id="ARBA00022729"/>
    </source>
</evidence>
<accession>A0A8J1LJ52</accession>
<evidence type="ECO:0000259" key="7">
    <source>
        <dbReference type="PROSITE" id="PS50835"/>
    </source>
</evidence>
<dbReference type="SUPFAM" id="SSF48726">
    <property type="entry name" value="Immunoglobulin"/>
    <property type="match status" value="2"/>
</dbReference>
<keyword evidence="6" id="KW-1133">Transmembrane helix</keyword>
<name>A0A8J1LJ52_XENLA</name>
<keyword evidence="2" id="KW-0732">Signal</keyword>
<feature type="region of interest" description="Disordered" evidence="5">
    <location>
        <begin position="1"/>
        <end position="21"/>
    </location>
</feature>
<evidence type="ECO:0000256" key="3">
    <source>
        <dbReference type="ARBA" id="ARBA00023136"/>
    </source>
</evidence>
<dbReference type="InterPro" id="IPR036179">
    <property type="entry name" value="Ig-like_dom_sf"/>
</dbReference>
<feature type="transmembrane region" description="Helical" evidence="6">
    <location>
        <begin position="227"/>
        <end position="253"/>
    </location>
</feature>
<evidence type="ECO:0000256" key="4">
    <source>
        <dbReference type="ARBA" id="ARBA00023180"/>
    </source>
</evidence>
<feature type="domain" description="Ig-like" evidence="7">
    <location>
        <begin position="154"/>
        <end position="216"/>
    </location>
</feature>
<dbReference type="OrthoDB" id="8741746at2759"/>
<keyword evidence="4" id="KW-0325">Glycoprotein</keyword>
<evidence type="ECO:0000313" key="8">
    <source>
        <dbReference type="Proteomes" id="UP000186698"/>
    </source>
</evidence>
<dbReference type="Proteomes" id="UP000186698">
    <property type="component" value="Chromosome 8L"/>
</dbReference>
<keyword evidence="3 6" id="KW-0472">Membrane</keyword>
<dbReference type="InterPro" id="IPR015631">
    <property type="entry name" value="CD2/SLAM_rcpt"/>
</dbReference>
<dbReference type="Gene3D" id="2.60.40.10">
    <property type="entry name" value="Immunoglobulins"/>
    <property type="match status" value="2"/>
</dbReference>